<proteinExistence type="predicted"/>
<protein>
    <submittedName>
        <fullName evidence="1">Uncharacterized protein</fullName>
    </submittedName>
</protein>
<name>A0A2P2PJI2_RHIMU</name>
<reference evidence="1" key="1">
    <citation type="submission" date="2018-02" db="EMBL/GenBank/DDBJ databases">
        <title>Rhizophora mucronata_Transcriptome.</title>
        <authorList>
            <person name="Meera S.P."/>
            <person name="Sreeshan A."/>
            <person name="Augustine A."/>
        </authorList>
    </citation>
    <scope>NUCLEOTIDE SEQUENCE</scope>
    <source>
        <tissue evidence="1">Leaf</tissue>
    </source>
</reference>
<dbReference type="AlphaFoldDB" id="A0A2P2PJI2"/>
<organism evidence="1">
    <name type="scientific">Rhizophora mucronata</name>
    <name type="common">Asiatic mangrove</name>
    <dbReference type="NCBI Taxonomy" id="61149"/>
    <lineage>
        <taxon>Eukaryota</taxon>
        <taxon>Viridiplantae</taxon>
        <taxon>Streptophyta</taxon>
        <taxon>Embryophyta</taxon>
        <taxon>Tracheophyta</taxon>
        <taxon>Spermatophyta</taxon>
        <taxon>Magnoliopsida</taxon>
        <taxon>eudicotyledons</taxon>
        <taxon>Gunneridae</taxon>
        <taxon>Pentapetalae</taxon>
        <taxon>rosids</taxon>
        <taxon>fabids</taxon>
        <taxon>Malpighiales</taxon>
        <taxon>Rhizophoraceae</taxon>
        <taxon>Rhizophora</taxon>
    </lineage>
</organism>
<sequence>MLRQFSLRISMLSAILTYNLPFSLKPCSYHLSDLR</sequence>
<dbReference type="EMBL" id="GGEC01074373">
    <property type="protein sequence ID" value="MBX54857.1"/>
    <property type="molecule type" value="Transcribed_RNA"/>
</dbReference>
<accession>A0A2P2PJI2</accession>
<evidence type="ECO:0000313" key="1">
    <source>
        <dbReference type="EMBL" id="MBX54857.1"/>
    </source>
</evidence>